<evidence type="ECO:0000256" key="5">
    <source>
        <dbReference type="ARBA" id="ARBA00023136"/>
    </source>
</evidence>
<dbReference type="GO" id="GO:0005886">
    <property type="term" value="C:plasma membrane"/>
    <property type="evidence" value="ECO:0007669"/>
    <property type="project" value="UniProtKB-SubCell"/>
</dbReference>
<feature type="transmembrane region" description="Helical" evidence="7">
    <location>
        <begin position="219"/>
        <end position="241"/>
    </location>
</feature>
<keyword evidence="6" id="KW-0175">Coiled coil</keyword>
<dbReference type="PANTHER" id="PTHR10010:SF46">
    <property type="entry name" value="SODIUM-DEPENDENT PHOSPHATE TRANSPORT PROTEIN 2B"/>
    <property type="match status" value="1"/>
</dbReference>
<keyword evidence="3 7" id="KW-0812">Transmembrane</keyword>
<keyword evidence="2" id="KW-1003">Cell membrane</keyword>
<dbReference type="PANTHER" id="PTHR10010">
    <property type="entry name" value="SOLUTE CARRIER FAMILY 34 SODIUM PHOSPHATE , MEMBER 2-RELATED"/>
    <property type="match status" value="1"/>
</dbReference>
<evidence type="ECO:0000256" key="4">
    <source>
        <dbReference type="ARBA" id="ARBA00022989"/>
    </source>
</evidence>
<evidence type="ECO:0000256" key="2">
    <source>
        <dbReference type="ARBA" id="ARBA00022475"/>
    </source>
</evidence>
<gene>
    <name evidence="8" type="ORF">AELL_1156</name>
    <name evidence="9" type="ORF">CP962_07350</name>
</gene>
<protein>
    <submittedName>
        <fullName evidence="9">Na/Pi-cotransporter II-like protein</fullName>
    </submittedName>
    <submittedName>
        <fullName evidence="8">Sodium:phosphate symporter</fullName>
    </submittedName>
</protein>
<feature type="transmembrane region" description="Helical" evidence="7">
    <location>
        <begin position="137"/>
        <end position="154"/>
    </location>
</feature>
<dbReference type="Pfam" id="PF02690">
    <property type="entry name" value="Na_Pi_cotrans"/>
    <property type="match status" value="2"/>
</dbReference>
<dbReference type="InterPro" id="IPR003841">
    <property type="entry name" value="Na/Pi_transpt"/>
</dbReference>
<proteinExistence type="predicted"/>
<feature type="transmembrane region" description="Helical" evidence="7">
    <location>
        <begin position="182"/>
        <end position="213"/>
    </location>
</feature>
<evidence type="ECO:0000256" key="3">
    <source>
        <dbReference type="ARBA" id="ARBA00022692"/>
    </source>
</evidence>
<keyword evidence="10" id="KW-1185">Reference proteome</keyword>
<feature type="transmembrane region" description="Helical" evidence="7">
    <location>
        <begin position="101"/>
        <end position="125"/>
    </location>
</feature>
<keyword evidence="4 7" id="KW-1133">Transmembrane helix</keyword>
<comment type="subcellular location">
    <subcellularLocation>
        <location evidence="1">Cell membrane</location>
        <topology evidence="1">Multi-pass membrane protein</topology>
    </subcellularLocation>
</comment>
<evidence type="ECO:0000256" key="6">
    <source>
        <dbReference type="SAM" id="Coils"/>
    </source>
</evidence>
<dbReference type="NCBIfam" id="NF037997">
    <property type="entry name" value="Na_Pi_symport"/>
    <property type="match status" value="1"/>
</dbReference>
<feature type="transmembrane region" description="Helical" evidence="7">
    <location>
        <begin position="297"/>
        <end position="316"/>
    </location>
</feature>
<feature type="transmembrane region" description="Helical" evidence="7">
    <location>
        <begin position="7"/>
        <end position="27"/>
    </location>
</feature>
<sequence>MIDFSKLIIIVTLLGGLGIFLIGLIIMTKGLQSLAGDTLRNAMLHFTKSPYSGALSGAIMTTLLQSSSATTVAAVGFVGAGIISFSQSLGIIFGANIGSTFTGWIVAIFGFKFDLGTIVLPFIFLGAILKLFAKENLASIGFAIAGFGLIFVGIDTMQEAVKGFENILTPNILPSDSFSGRLILISIGILITMITQASSAGIAMTLTLLYGGAVNFEQAAALVIGMDVGTTITAAMATIGGNINAKRTGFSHVIYNCLSAIFAFMFITPFITILEYIKPGFILENSQISLVAFHSSFNIISVLLILPFTNIFALFIKNIIKDKSNNDINNFNEEFLKEPKIALNVTLQTIIKEYIIILKHIETLLNEKSDYKRMDMKEVQDILNITHEFIDKIHIKQKDSPDWAYLVDLIHSIDHLQRLHERCEEEEERIICAKNILELESILKQFYTNILNSILAQKTNDWNNIIKNSKKLTIDIEKMNQKYREDIANKIATGELDVPDGSDRLEAIRWLHRVSIHIYRINYYIHKAILSSGK</sequence>
<evidence type="ECO:0000313" key="11">
    <source>
        <dbReference type="Proteomes" id="UP000290588"/>
    </source>
</evidence>
<feature type="transmembrane region" description="Helical" evidence="7">
    <location>
        <begin position="72"/>
        <end position="94"/>
    </location>
</feature>
<evidence type="ECO:0000313" key="10">
    <source>
        <dbReference type="Proteomes" id="UP000262582"/>
    </source>
</evidence>
<dbReference type="EMBL" id="NXIG01000006">
    <property type="protein sequence ID" value="RXI30576.1"/>
    <property type="molecule type" value="Genomic_DNA"/>
</dbReference>
<evidence type="ECO:0000256" key="7">
    <source>
        <dbReference type="SAM" id="Phobius"/>
    </source>
</evidence>
<name>A0A347U7J8_9BACT</name>
<evidence type="ECO:0000313" key="8">
    <source>
        <dbReference type="EMBL" id="AXX94826.1"/>
    </source>
</evidence>
<feature type="transmembrane region" description="Helical" evidence="7">
    <location>
        <begin position="253"/>
        <end position="277"/>
    </location>
</feature>
<evidence type="ECO:0000313" key="9">
    <source>
        <dbReference type="EMBL" id="RXI30576.1"/>
    </source>
</evidence>
<dbReference type="KEGG" id="aell:AELL_1156"/>
<dbReference type="EMBL" id="CP032097">
    <property type="protein sequence ID" value="AXX94826.1"/>
    <property type="molecule type" value="Genomic_DNA"/>
</dbReference>
<evidence type="ECO:0000256" key="1">
    <source>
        <dbReference type="ARBA" id="ARBA00004651"/>
    </source>
</evidence>
<dbReference type="GO" id="GO:0044341">
    <property type="term" value="P:sodium-dependent phosphate transport"/>
    <property type="evidence" value="ECO:0007669"/>
    <property type="project" value="InterPro"/>
</dbReference>
<dbReference type="Proteomes" id="UP000290588">
    <property type="component" value="Unassembled WGS sequence"/>
</dbReference>
<organism evidence="9 11">
    <name type="scientific">Arcobacter ellisii</name>
    <dbReference type="NCBI Taxonomy" id="913109"/>
    <lineage>
        <taxon>Bacteria</taxon>
        <taxon>Pseudomonadati</taxon>
        <taxon>Campylobacterota</taxon>
        <taxon>Epsilonproteobacteria</taxon>
        <taxon>Campylobacterales</taxon>
        <taxon>Arcobacteraceae</taxon>
        <taxon>Arcobacter</taxon>
    </lineage>
</organism>
<feature type="coiled-coil region" evidence="6">
    <location>
        <begin position="406"/>
        <end position="436"/>
    </location>
</feature>
<reference evidence="8 10" key="2">
    <citation type="submission" date="2018-08" db="EMBL/GenBank/DDBJ databases">
        <title>Complete genome of the Arcobacter ellisii type strain LMG 26155.</title>
        <authorList>
            <person name="Miller W.G."/>
            <person name="Yee E."/>
            <person name="Bono J.L."/>
        </authorList>
    </citation>
    <scope>NUCLEOTIDE SEQUENCE [LARGE SCALE GENOMIC DNA]</scope>
    <source>
        <strain evidence="8 10">LMG 26155</strain>
    </source>
</reference>
<accession>A0A347U7J8</accession>
<dbReference type="RefSeq" id="WP_118917033.1">
    <property type="nucleotide sequence ID" value="NZ_CP032097.1"/>
</dbReference>
<dbReference type="AlphaFoldDB" id="A0A347U7J8"/>
<dbReference type="GO" id="GO:0005436">
    <property type="term" value="F:sodium:phosphate symporter activity"/>
    <property type="evidence" value="ECO:0007669"/>
    <property type="project" value="InterPro"/>
</dbReference>
<dbReference type="Proteomes" id="UP000262582">
    <property type="component" value="Chromosome"/>
</dbReference>
<dbReference type="OrthoDB" id="9763003at2"/>
<keyword evidence="5 7" id="KW-0472">Membrane</keyword>
<reference evidence="9 11" key="1">
    <citation type="submission" date="2017-09" db="EMBL/GenBank/DDBJ databases">
        <title>Genomics of the genus Arcobacter.</title>
        <authorList>
            <person name="Perez-Cataluna A."/>
            <person name="Figueras M.J."/>
            <person name="Salas-Masso N."/>
        </authorList>
    </citation>
    <scope>NUCLEOTIDE SEQUENCE [LARGE SCALE GENOMIC DNA]</scope>
    <source>
        <strain evidence="9 11">CECT 7837</strain>
    </source>
</reference>